<gene>
    <name evidence="2" type="ORF">RYX45_20000</name>
</gene>
<evidence type="ECO:0000313" key="2">
    <source>
        <dbReference type="EMBL" id="MDV2887466.1"/>
    </source>
</evidence>
<proteinExistence type="predicted"/>
<evidence type="ECO:0000256" key="1">
    <source>
        <dbReference type="SAM" id="MobiDB-lite"/>
    </source>
</evidence>
<name>A0AAJ2NRV5_ALKPS</name>
<evidence type="ECO:0000313" key="3">
    <source>
        <dbReference type="Proteomes" id="UP001285636"/>
    </source>
</evidence>
<accession>A0AAJ2NRV5</accession>
<sequence length="74" mass="8121">MPPRRENPDDDSDQESILDLNARPDNPYITETVRQALHDMMPQLIDAIIPQLISQTVEAVRQVNAVAGGAANSP</sequence>
<feature type="region of interest" description="Disordered" evidence="1">
    <location>
        <begin position="1"/>
        <end position="24"/>
    </location>
</feature>
<reference evidence="2" key="1">
    <citation type="submission" date="2023-10" db="EMBL/GenBank/DDBJ databases">
        <title>Screening of Alkalihalophilus pseudofirmusBZ-TG-HK211 and Its Alleviation of Salt Stress on Rapeseed Growth.</title>
        <authorList>
            <person name="Zhao B."/>
            <person name="Guo T."/>
        </authorList>
    </citation>
    <scope>NUCLEOTIDE SEQUENCE</scope>
    <source>
        <strain evidence="2">BZ-TG-HK211</strain>
    </source>
</reference>
<comment type="caution">
    <text evidence="2">The sequence shown here is derived from an EMBL/GenBank/DDBJ whole genome shotgun (WGS) entry which is preliminary data.</text>
</comment>
<dbReference type="RefSeq" id="WP_323467730.1">
    <property type="nucleotide sequence ID" value="NZ_JAWJAY010000065.1"/>
</dbReference>
<dbReference type="AlphaFoldDB" id="A0AAJ2NRV5"/>
<dbReference type="EMBL" id="JAWJAY010000065">
    <property type="protein sequence ID" value="MDV2887466.1"/>
    <property type="molecule type" value="Genomic_DNA"/>
</dbReference>
<organism evidence="2 3">
    <name type="scientific">Alkalihalophilus pseudofirmus</name>
    <name type="common">Bacillus pseudofirmus</name>
    <dbReference type="NCBI Taxonomy" id="79885"/>
    <lineage>
        <taxon>Bacteria</taxon>
        <taxon>Bacillati</taxon>
        <taxon>Bacillota</taxon>
        <taxon>Bacilli</taxon>
        <taxon>Bacillales</taxon>
        <taxon>Bacillaceae</taxon>
        <taxon>Alkalihalophilus</taxon>
    </lineage>
</organism>
<protein>
    <submittedName>
        <fullName evidence="2">Uncharacterized protein</fullName>
    </submittedName>
</protein>
<dbReference type="Proteomes" id="UP001285636">
    <property type="component" value="Unassembled WGS sequence"/>
</dbReference>
<feature type="non-terminal residue" evidence="2">
    <location>
        <position position="74"/>
    </location>
</feature>